<dbReference type="KEGG" id="fla:SY85_13530"/>
<evidence type="ECO:0000313" key="1">
    <source>
        <dbReference type="EMBL" id="ANE51376.1"/>
    </source>
</evidence>
<dbReference type="Gene3D" id="2.180.10.10">
    <property type="entry name" value="RHS repeat-associated core"/>
    <property type="match status" value="1"/>
</dbReference>
<evidence type="ECO:0008006" key="3">
    <source>
        <dbReference type="Google" id="ProtNLM"/>
    </source>
</evidence>
<reference evidence="2" key="1">
    <citation type="submission" date="2015-01" db="EMBL/GenBank/DDBJ databases">
        <title>Flavisolibacter sp./LCS9/ whole genome sequencing.</title>
        <authorList>
            <person name="Kim M.K."/>
            <person name="Srinivasan S."/>
            <person name="Lee J.-J."/>
        </authorList>
    </citation>
    <scope>NUCLEOTIDE SEQUENCE [LARGE SCALE GENOMIC DNA]</scope>
    <source>
        <strain evidence="2">LCS9</strain>
    </source>
</reference>
<dbReference type="Proteomes" id="UP000077177">
    <property type="component" value="Chromosome"/>
</dbReference>
<dbReference type="PANTHER" id="PTHR32305:SF15">
    <property type="entry name" value="PROTEIN RHSA-RELATED"/>
    <property type="match status" value="1"/>
</dbReference>
<keyword evidence="2" id="KW-1185">Reference proteome</keyword>
<reference evidence="1 2" key="2">
    <citation type="journal article" date="2016" name="Int. J. Syst. Evol. Microbiol.">
        <title>Flavisolibacter tropicus sp. nov., isolated from tropical soil.</title>
        <authorList>
            <person name="Lee J.J."/>
            <person name="Kang M.S."/>
            <person name="Kim G.S."/>
            <person name="Lee C.S."/>
            <person name="Lim S."/>
            <person name="Lee J."/>
            <person name="Roh S.H."/>
            <person name="Kang H."/>
            <person name="Ha J.M."/>
            <person name="Bae S."/>
            <person name="Jung H.Y."/>
            <person name="Kim M.K."/>
        </authorList>
    </citation>
    <scope>NUCLEOTIDE SEQUENCE [LARGE SCALE GENOMIC DNA]</scope>
    <source>
        <strain evidence="1 2">LCS9</strain>
    </source>
</reference>
<gene>
    <name evidence="1" type="ORF">SY85_13530</name>
</gene>
<evidence type="ECO:0000313" key="2">
    <source>
        <dbReference type="Proteomes" id="UP000077177"/>
    </source>
</evidence>
<dbReference type="STRING" id="1492898.SY85_13530"/>
<sequence>MFLAQCCLIKSNIGPKRAVPLWLLQVEVYDPSLDQRSYELTNHLDNVLAVVSGHKVATASGNEVNILSQQDYYPFGMGLPERKWGNSYRYGFNGKENDKESGTQDYGLRIYNPALGRFLSVDPLTKSYPMLTPYQFASNSPIDGIDLDGLEYLSFHKSMYRMEYQVMRQDIKMGDGTKQTVTTSSTVVNTVYSNIPAALQDSKAASFKFVGGGPVTTMGRDYDPNVDGAWQVDWSKYYANGPSFYGAAEGGKSTNGIQSLKGNASMQRQVLAQNINGVGGAFGANGAGGMIVNRRSVATWKALTLEGDLRNGFYNATQMVDYYMNNNMIGNSGKDLSGGADRAMLINFLSDGYLPTAETDKFKGPEFTSFRRNAYEKQLTVAWHGLEIMQAQNITIREETKSSIRSIVGKYLQDGGNTTPTNAINEKLDGIK</sequence>
<dbReference type="PATRIC" id="fig|1492898.3.peg.2921"/>
<dbReference type="PANTHER" id="PTHR32305">
    <property type="match status" value="1"/>
</dbReference>
<dbReference type="AlphaFoldDB" id="A0A172TWK3"/>
<dbReference type="InterPro" id="IPR022385">
    <property type="entry name" value="Rhs_assc_core"/>
</dbReference>
<dbReference type="EMBL" id="CP011390">
    <property type="protein sequence ID" value="ANE51376.1"/>
    <property type="molecule type" value="Genomic_DNA"/>
</dbReference>
<proteinExistence type="predicted"/>
<accession>A0A172TWK3</accession>
<dbReference type="NCBIfam" id="TIGR03696">
    <property type="entry name" value="Rhs_assc_core"/>
    <property type="match status" value="1"/>
</dbReference>
<name>A0A172TWK3_9BACT</name>
<dbReference type="InterPro" id="IPR050708">
    <property type="entry name" value="T6SS_VgrG/RHS"/>
</dbReference>
<organism evidence="1 2">
    <name type="scientific">Flavisolibacter tropicus</name>
    <dbReference type="NCBI Taxonomy" id="1492898"/>
    <lineage>
        <taxon>Bacteria</taxon>
        <taxon>Pseudomonadati</taxon>
        <taxon>Bacteroidota</taxon>
        <taxon>Chitinophagia</taxon>
        <taxon>Chitinophagales</taxon>
        <taxon>Chitinophagaceae</taxon>
        <taxon>Flavisolibacter</taxon>
    </lineage>
</organism>
<protein>
    <recommendedName>
        <fullName evidence="3">RHS repeat-associated core domain-containing protein</fullName>
    </recommendedName>
</protein>